<reference evidence="5 6" key="1">
    <citation type="submission" date="2019-07" db="EMBL/GenBank/DDBJ databases">
        <title>Genome assembly of two rare yeast pathogens: Diutina rugosa and Trichomonascus ciferrii.</title>
        <authorList>
            <person name="Mixao V."/>
            <person name="Saus E."/>
            <person name="Hansen A."/>
            <person name="Lass-Flor C."/>
            <person name="Gabaldon T."/>
        </authorList>
    </citation>
    <scope>NUCLEOTIDE SEQUENCE [LARGE SCALE GENOMIC DNA]</scope>
    <source>
        <strain evidence="5 6">CBS 613</strain>
    </source>
</reference>
<dbReference type="InterPro" id="IPR012340">
    <property type="entry name" value="NA-bd_OB-fold"/>
</dbReference>
<organism evidence="5 6">
    <name type="scientific">Diutina rugosa</name>
    <name type="common">Yeast</name>
    <name type="synonym">Candida rugosa</name>
    <dbReference type="NCBI Taxonomy" id="5481"/>
    <lineage>
        <taxon>Eukaryota</taxon>
        <taxon>Fungi</taxon>
        <taxon>Dikarya</taxon>
        <taxon>Ascomycota</taxon>
        <taxon>Saccharomycotina</taxon>
        <taxon>Pichiomycetes</taxon>
        <taxon>Debaryomycetaceae</taxon>
        <taxon>Diutina</taxon>
    </lineage>
</organism>
<dbReference type="GO" id="GO:0005739">
    <property type="term" value="C:mitochondrion"/>
    <property type="evidence" value="ECO:0007669"/>
    <property type="project" value="TreeGrafter"/>
</dbReference>
<evidence type="ECO:0000313" key="6">
    <source>
        <dbReference type="Proteomes" id="UP000449547"/>
    </source>
</evidence>
<dbReference type="OMA" id="IRNKGQQ"/>
<dbReference type="PANTHER" id="PTHR10744">
    <property type="entry name" value="40S RIBOSOMAL PROTEIN S11 FAMILY MEMBER"/>
    <property type="match status" value="1"/>
</dbReference>
<evidence type="ECO:0000313" key="5">
    <source>
        <dbReference type="EMBL" id="KAA8905288.1"/>
    </source>
</evidence>
<dbReference type="Pfam" id="PF00366">
    <property type="entry name" value="Ribosomal_S17"/>
    <property type="match status" value="1"/>
</dbReference>
<sequence length="242" mass="27159">MAVKTNFVGLVVSQGKMNKTVKVRVNTHVYDKKVHKEVIKRNHYLVHDEGNICKEGDIVRIESIPKISPRKYFAVAEIKVNKGQQFAQYELEAKSRVAEEHKRKLAEFEANKEGLQSVISKIEDLRLLDGVSKQISTASDEDAAGLAKTIDEIKAKYGLKSWPTTQPIVNLEINEMTEKASAQKERQENVDAIVAKVLSDDSIVASILSKVGKDASALKKHTRKNLIRKYVLDVKNELPVNL</sequence>
<dbReference type="GO" id="GO:0005840">
    <property type="term" value="C:ribosome"/>
    <property type="evidence" value="ECO:0007669"/>
    <property type="project" value="UniProtKB-KW"/>
</dbReference>
<gene>
    <name evidence="5" type="ORF">DIURU_001716</name>
</gene>
<protein>
    <submittedName>
        <fullName evidence="5">Uncharacterized protein</fullName>
    </submittedName>
</protein>
<dbReference type="Proteomes" id="UP000449547">
    <property type="component" value="Unassembled WGS sequence"/>
</dbReference>
<comment type="caution">
    <text evidence="5">The sequence shown here is derived from an EMBL/GenBank/DDBJ whole genome shotgun (WGS) entry which is preliminary data.</text>
</comment>
<comment type="similarity">
    <text evidence="1">Belongs to the universal ribosomal protein uS17 family.</text>
</comment>
<evidence type="ECO:0000256" key="3">
    <source>
        <dbReference type="ARBA" id="ARBA00023274"/>
    </source>
</evidence>
<dbReference type="GeneID" id="54780369"/>
<dbReference type="GO" id="GO:0006412">
    <property type="term" value="P:translation"/>
    <property type="evidence" value="ECO:0007669"/>
    <property type="project" value="InterPro"/>
</dbReference>
<dbReference type="InterPro" id="IPR000266">
    <property type="entry name" value="Ribosomal_uS17"/>
</dbReference>
<dbReference type="EMBL" id="SWFT01000050">
    <property type="protein sequence ID" value="KAA8905288.1"/>
    <property type="molecule type" value="Genomic_DNA"/>
</dbReference>
<dbReference type="RefSeq" id="XP_034013674.1">
    <property type="nucleotide sequence ID" value="XM_034154290.1"/>
</dbReference>
<name>A0A642V0G4_DIURU</name>
<keyword evidence="3" id="KW-0687">Ribonucleoprotein</keyword>
<dbReference type="OrthoDB" id="274752at2759"/>
<evidence type="ECO:0000256" key="1">
    <source>
        <dbReference type="ARBA" id="ARBA00010254"/>
    </source>
</evidence>
<dbReference type="VEuPathDB" id="FungiDB:DIURU_001716"/>
<proteinExistence type="inferred from homology"/>
<dbReference type="CDD" id="cd00364">
    <property type="entry name" value="Ribosomal_uS17"/>
    <property type="match status" value="1"/>
</dbReference>
<feature type="coiled-coil region" evidence="4">
    <location>
        <begin position="91"/>
        <end position="125"/>
    </location>
</feature>
<keyword evidence="4" id="KW-0175">Coiled coil</keyword>
<dbReference type="GO" id="GO:1990904">
    <property type="term" value="C:ribonucleoprotein complex"/>
    <property type="evidence" value="ECO:0007669"/>
    <property type="project" value="UniProtKB-KW"/>
</dbReference>
<dbReference type="Gene3D" id="2.40.50.140">
    <property type="entry name" value="Nucleic acid-binding proteins"/>
    <property type="match status" value="1"/>
</dbReference>
<dbReference type="SUPFAM" id="SSF50249">
    <property type="entry name" value="Nucleic acid-binding proteins"/>
    <property type="match status" value="1"/>
</dbReference>
<evidence type="ECO:0000256" key="2">
    <source>
        <dbReference type="ARBA" id="ARBA00022980"/>
    </source>
</evidence>
<dbReference type="GO" id="GO:0003735">
    <property type="term" value="F:structural constituent of ribosome"/>
    <property type="evidence" value="ECO:0007669"/>
    <property type="project" value="InterPro"/>
</dbReference>
<accession>A0A642V0G4</accession>
<keyword evidence="2" id="KW-0689">Ribosomal protein</keyword>
<evidence type="ECO:0000256" key="4">
    <source>
        <dbReference type="SAM" id="Coils"/>
    </source>
</evidence>
<dbReference type="AlphaFoldDB" id="A0A642V0G4"/>
<keyword evidence="6" id="KW-1185">Reference proteome</keyword>
<dbReference type="PANTHER" id="PTHR10744:SF1">
    <property type="entry name" value="SMALL RIBOSOMAL SUBUNIT PROTEIN US17M"/>
    <property type="match status" value="1"/>
</dbReference>